<dbReference type="Proteomes" id="UP000253729">
    <property type="component" value="Unassembled WGS sequence"/>
</dbReference>
<organism evidence="1 2">
    <name type="scientific">Aspergillus welwitschiae</name>
    <dbReference type="NCBI Taxonomy" id="1341132"/>
    <lineage>
        <taxon>Eukaryota</taxon>
        <taxon>Fungi</taxon>
        <taxon>Dikarya</taxon>
        <taxon>Ascomycota</taxon>
        <taxon>Pezizomycotina</taxon>
        <taxon>Eurotiomycetes</taxon>
        <taxon>Eurotiomycetidae</taxon>
        <taxon>Eurotiales</taxon>
        <taxon>Aspergillaceae</taxon>
        <taxon>Aspergillus</taxon>
        <taxon>Aspergillus subgen. Circumdati</taxon>
    </lineage>
</organism>
<dbReference type="GeneID" id="38132801"/>
<name>A0A3F3QI70_9EURO</name>
<dbReference type="RefSeq" id="XP_026631661.1">
    <property type="nucleotide sequence ID" value="XM_026764445.1"/>
</dbReference>
<sequence>MHITQRDPFFFSFFTFLFSLSPGAFVVYLKPLKMSTCPFSMSSCSWKPQSGC</sequence>
<reference evidence="1 2" key="1">
    <citation type="submission" date="2018-07" db="EMBL/GenBank/DDBJ databases">
        <title>The genomes of Aspergillus section Nigri reveals drivers in fungal speciation.</title>
        <authorList>
            <consortium name="DOE Joint Genome Institute"/>
            <person name="Vesth T.C."/>
            <person name="Nybo J."/>
            <person name="Theobald S."/>
            <person name="Brandl J."/>
            <person name="Frisvad J.C."/>
            <person name="Nielsen K.F."/>
            <person name="Lyhne E.K."/>
            <person name="Kogle M.E."/>
            <person name="Kuo A."/>
            <person name="Riley R."/>
            <person name="Clum A."/>
            <person name="Nolan M."/>
            <person name="Lipzen A."/>
            <person name="Salamov A."/>
            <person name="Henrissat B."/>
            <person name="Wiebenga A."/>
            <person name="De vries R.P."/>
            <person name="Grigoriev I.V."/>
            <person name="Mortensen U.H."/>
            <person name="Andersen M.R."/>
            <person name="Baker S.E."/>
        </authorList>
    </citation>
    <scope>NUCLEOTIDE SEQUENCE [LARGE SCALE GENOMIC DNA]</scope>
    <source>
        <strain evidence="1 2">CBS 139.54b</strain>
    </source>
</reference>
<gene>
    <name evidence="1" type="ORF">BDQ94DRAFT_134340</name>
</gene>
<proteinExistence type="predicted"/>
<evidence type="ECO:0000313" key="2">
    <source>
        <dbReference type="Proteomes" id="UP000253729"/>
    </source>
</evidence>
<protein>
    <submittedName>
        <fullName evidence="1">Uncharacterized protein</fullName>
    </submittedName>
</protein>
<dbReference type="EMBL" id="KZ852033">
    <property type="protein sequence ID" value="RDH38639.1"/>
    <property type="molecule type" value="Genomic_DNA"/>
</dbReference>
<accession>A0A3F3QI70</accession>
<dbReference type="AlphaFoldDB" id="A0A3F3QI70"/>
<keyword evidence="2" id="KW-1185">Reference proteome</keyword>
<evidence type="ECO:0000313" key="1">
    <source>
        <dbReference type="EMBL" id="RDH38639.1"/>
    </source>
</evidence>